<evidence type="ECO:0000313" key="3">
    <source>
        <dbReference type="Proteomes" id="UP000198518"/>
    </source>
</evidence>
<proteinExistence type="predicted"/>
<keyword evidence="2" id="KW-0378">Hydrolase</keyword>
<dbReference type="AlphaFoldDB" id="A0A1I0PC66"/>
<name>A0A1I0PC66_9EURY</name>
<keyword evidence="2" id="KW-0031">Aminopeptidase</keyword>
<gene>
    <name evidence="2" type="ORF">SAMN04487945_1569</name>
</gene>
<organism evidence="2 3">
    <name type="scientific">Halobacterium jilantaiense</name>
    <dbReference type="NCBI Taxonomy" id="355548"/>
    <lineage>
        <taxon>Archaea</taxon>
        <taxon>Methanobacteriati</taxon>
        <taxon>Methanobacteriota</taxon>
        <taxon>Stenosarchaea group</taxon>
        <taxon>Halobacteria</taxon>
        <taxon>Halobacteriales</taxon>
        <taxon>Halobacteriaceae</taxon>
        <taxon>Halobacterium</taxon>
    </lineage>
</organism>
<reference evidence="2 3" key="1">
    <citation type="submission" date="2016-10" db="EMBL/GenBank/DDBJ databases">
        <authorList>
            <person name="de Groot N.N."/>
        </authorList>
    </citation>
    <scope>NUCLEOTIDE SEQUENCE [LARGE SCALE GENOMIC DNA]</scope>
    <source>
        <strain evidence="2 3">CGMCC 1.5337</strain>
    </source>
</reference>
<dbReference type="InterPro" id="IPR050659">
    <property type="entry name" value="Peptidase_M24B"/>
</dbReference>
<protein>
    <submittedName>
        <fullName evidence="2">Xaa-Pro aminopeptidase</fullName>
    </submittedName>
</protein>
<feature type="domain" description="Peptidase M24" evidence="1">
    <location>
        <begin position="128"/>
        <end position="306"/>
    </location>
</feature>
<dbReference type="RefSeq" id="WP_089668773.1">
    <property type="nucleotide sequence ID" value="NZ_FOJA01000001.1"/>
</dbReference>
<dbReference type="OrthoDB" id="200535at2157"/>
<dbReference type="PANTHER" id="PTHR46112:SF2">
    <property type="entry name" value="XAA-PRO AMINOPEPTIDASE P-RELATED"/>
    <property type="match status" value="1"/>
</dbReference>
<dbReference type="Gene3D" id="3.90.230.10">
    <property type="entry name" value="Creatinase/methionine aminopeptidase superfamily"/>
    <property type="match status" value="1"/>
</dbReference>
<evidence type="ECO:0000313" key="2">
    <source>
        <dbReference type="EMBL" id="SEW11726.1"/>
    </source>
</evidence>
<dbReference type="InterPro" id="IPR036005">
    <property type="entry name" value="Creatinase/aminopeptidase-like"/>
</dbReference>
<dbReference type="SUPFAM" id="SSF55920">
    <property type="entry name" value="Creatinase/aminopeptidase"/>
    <property type="match status" value="1"/>
</dbReference>
<dbReference type="Pfam" id="PF00557">
    <property type="entry name" value="Peptidase_M24"/>
    <property type="match status" value="1"/>
</dbReference>
<dbReference type="STRING" id="355548.SAMN04487945_1569"/>
<keyword evidence="2" id="KW-0645">Protease</keyword>
<dbReference type="EMBL" id="FOJA01000001">
    <property type="protein sequence ID" value="SEW11726.1"/>
    <property type="molecule type" value="Genomic_DNA"/>
</dbReference>
<evidence type="ECO:0000259" key="1">
    <source>
        <dbReference type="Pfam" id="PF00557"/>
    </source>
</evidence>
<sequence>MRSAAFDSALADASADAFVHAGPPGDPVVSYLAGAQLPCRAAVVYGGRVAVVPGRPLPEHVTVREDVSVLDPVATPAERLPGLVADAVLAPRTIPHDAALYLEGEGVEVSSTAAHERARRRKTASETEALRDAVDAAEAGLEAAAGVLAGADVSGGELTEVDETVTAERVRRAADAGVALDGAAAETTVQPAGPVEAGAPLHVTVAASVDGYRAPVFRTFVPDSDGGWDRRATLGCEYGVEAALEIVEPGETSAKRAGSEATAELASLGFPPETTQVDVHGVGLERREAPTGGDALSAGAVVSVSAVAEPDDANGGGEEAAADLGPVGVSDVAVVGEDGAERVGSFPRSVVPKLDY</sequence>
<accession>A0A1I0PC66</accession>
<dbReference type="InterPro" id="IPR000994">
    <property type="entry name" value="Pept_M24"/>
</dbReference>
<dbReference type="GO" id="GO:0004177">
    <property type="term" value="F:aminopeptidase activity"/>
    <property type="evidence" value="ECO:0007669"/>
    <property type="project" value="UniProtKB-KW"/>
</dbReference>
<dbReference type="Proteomes" id="UP000198518">
    <property type="component" value="Unassembled WGS sequence"/>
</dbReference>
<keyword evidence="3" id="KW-1185">Reference proteome</keyword>
<dbReference type="PANTHER" id="PTHR46112">
    <property type="entry name" value="AMINOPEPTIDASE"/>
    <property type="match status" value="1"/>
</dbReference>